<evidence type="ECO:0000256" key="5">
    <source>
        <dbReference type="SAM" id="Phobius"/>
    </source>
</evidence>
<dbReference type="RefSeq" id="WP_379729573.1">
    <property type="nucleotide sequence ID" value="NZ_JBHRYJ010000006.1"/>
</dbReference>
<dbReference type="InterPro" id="IPR047662">
    <property type="entry name" value="SemiSWEET"/>
</dbReference>
<dbReference type="Proteomes" id="UP001595711">
    <property type="component" value="Unassembled WGS sequence"/>
</dbReference>
<keyword evidence="3 5" id="KW-1133">Transmembrane helix</keyword>
<protein>
    <submittedName>
        <fullName evidence="6">SemiSWEET family sugar transporter</fullName>
    </submittedName>
</protein>
<evidence type="ECO:0000256" key="4">
    <source>
        <dbReference type="ARBA" id="ARBA00023136"/>
    </source>
</evidence>
<keyword evidence="6" id="KW-0762">Sugar transport</keyword>
<accession>A0ABV7VK94</accession>
<comment type="subcellular location">
    <subcellularLocation>
        <location evidence="1">Membrane</location>
        <topology evidence="1">Multi-pass membrane protein</topology>
    </subcellularLocation>
</comment>
<keyword evidence="7" id="KW-1185">Reference proteome</keyword>
<keyword evidence="6" id="KW-0813">Transport</keyword>
<sequence length="112" mass="11680">MSDPVLSSAMLSTDAIELVGMIAGGLTTLAYVPQVVKVWRSRSARDISLGMFLLMNAGILLWLVYGLLIGSPGLIAANGVTLGLTVAVLVAKLRFDRLPTAPVLAEPASDSV</sequence>
<dbReference type="InterPro" id="IPR006603">
    <property type="entry name" value="PQ-loop_rpt"/>
</dbReference>
<keyword evidence="2 5" id="KW-0812">Transmembrane</keyword>
<proteinExistence type="predicted"/>
<name>A0ABV7VK94_9PROT</name>
<evidence type="ECO:0000256" key="2">
    <source>
        <dbReference type="ARBA" id="ARBA00022692"/>
    </source>
</evidence>
<dbReference type="NCBIfam" id="NF037968">
    <property type="entry name" value="SemiSWEET_2"/>
    <property type="match status" value="1"/>
</dbReference>
<evidence type="ECO:0000313" key="6">
    <source>
        <dbReference type="EMBL" id="MFC3677951.1"/>
    </source>
</evidence>
<gene>
    <name evidence="6" type="ORF">ACFOOQ_20530</name>
</gene>
<reference evidence="7" key="1">
    <citation type="journal article" date="2019" name="Int. J. Syst. Evol. Microbiol.">
        <title>The Global Catalogue of Microorganisms (GCM) 10K type strain sequencing project: providing services to taxonomists for standard genome sequencing and annotation.</title>
        <authorList>
            <consortium name="The Broad Institute Genomics Platform"/>
            <consortium name="The Broad Institute Genome Sequencing Center for Infectious Disease"/>
            <person name="Wu L."/>
            <person name="Ma J."/>
        </authorList>
    </citation>
    <scope>NUCLEOTIDE SEQUENCE [LARGE SCALE GENOMIC DNA]</scope>
    <source>
        <strain evidence="7">KCTC 42182</strain>
    </source>
</reference>
<comment type="caution">
    <text evidence="6">The sequence shown here is derived from an EMBL/GenBank/DDBJ whole genome shotgun (WGS) entry which is preliminary data.</text>
</comment>
<feature type="transmembrane region" description="Helical" evidence="5">
    <location>
        <begin position="15"/>
        <end position="36"/>
    </location>
</feature>
<dbReference type="Gene3D" id="1.20.1280.290">
    <property type="match status" value="1"/>
</dbReference>
<feature type="transmembrane region" description="Helical" evidence="5">
    <location>
        <begin position="48"/>
        <end position="68"/>
    </location>
</feature>
<evidence type="ECO:0000313" key="7">
    <source>
        <dbReference type="Proteomes" id="UP001595711"/>
    </source>
</evidence>
<dbReference type="EMBL" id="JBHRYJ010000006">
    <property type="protein sequence ID" value="MFC3677951.1"/>
    <property type="molecule type" value="Genomic_DNA"/>
</dbReference>
<evidence type="ECO:0000256" key="1">
    <source>
        <dbReference type="ARBA" id="ARBA00004141"/>
    </source>
</evidence>
<keyword evidence="4 5" id="KW-0472">Membrane</keyword>
<dbReference type="Pfam" id="PF04193">
    <property type="entry name" value="PQ-loop"/>
    <property type="match status" value="1"/>
</dbReference>
<evidence type="ECO:0000256" key="3">
    <source>
        <dbReference type="ARBA" id="ARBA00022989"/>
    </source>
</evidence>
<feature type="transmembrane region" description="Helical" evidence="5">
    <location>
        <begin position="74"/>
        <end position="91"/>
    </location>
</feature>
<organism evidence="6 7">
    <name type="scientific">Ferrovibrio xuzhouensis</name>
    <dbReference type="NCBI Taxonomy" id="1576914"/>
    <lineage>
        <taxon>Bacteria</taxon>
        <taxon>Pseudomonadati</taxon>
        <taxon>Pseudomonadota</taxon>
        <taxon>Alphaproteobacteria</taxon>
        <taxon>Rhodospirillales</taxon>
        <taxon>Rhodospirillaceae</taxon>
        <taxon>Ferrovibrio</taxon>
    </lineage>
</organism>